<dbReference type="Proteomes" id="UP000252081">
    <property type="component" value="Unassembled WGS sequence"/>
</dbReference>
<dbReference type="PANTHER" id="PTHR42977:SF1">
    <property type="entry name" value="BLR6576 PROTEIN"/>
    <property type="match status" value="1"/>
</dbReference>
<organism evidence="2 3">
    <name type="scientific">Pedobacter miscanthi</name>
    <dbReference type="NCBI Taxonomy" id="2259170"/>
    <lineage>
        <taxon>Bacteria</taxon>
        <taxon>Pseudomonadati</taxon>
        <taxon>Bacteroidota</taxon>
        <taxon>Sphingobacteriia</taxon>
        <taxon>Sphingobacteriales</taxon>
        <taxon>Sphingobacteriaceae</taxon>
        <taxon>Pedobacter</taxon>
    </lineage>
</organism>
<dbReference type="RefSeq" id="WP_113948623.1">
    <property type="nucleotide sequence ID" value="NZ_QNQU01000007.1"/>
</dbReference>
<accession>A0A366L3I0</accession>
<proteinExistence type="predicted"/>
<comment type="caution">
    <text evidence="2">The sequence shown here is derived from an EMBL/GenBank/DDBJ whole genome shotgun (WGS) entry which is preliminary data.</text>
</comment>
<evidence type="ECO:0000313" key="3">
    <source>
        <dbReference type="Proteomes" id="UP000252081"/>
    </source>
</evidence>
<evidence type="ECO:0000313" key="2">
    <source>
        <dbReference type="EMBL" id="RBQ07864.1"/>
    </source>
</evidence>
<dbReference type="AlphaFoldDB" id="A0A366L3I0"/>
<name>A0A366L3I0_9SPHI</name>
<dbReference type="Pfam" id="PF00561">
    <property type="entry name" value="Abhydrolase_1"/>
    <property type="match status" value="1"/>
</dbReference>
<dbReference type="GO" id="GO:0004301">
    <property type="term" value="F:epoxide hydrolase activity"/>
    <property type="evidence" value="ECO:0007669"/>
    <property type="project" value="TreeGrafter"/>
</dbReference>
<reference evidence="2 3" key="1">
    <citation type="submission" date="2018-07" db="EMBL/GenBank/DDBJ databases">
        <title>A draft genome of a endophytic bacteria, a new species of Pedobacter.</title>
        <authorList>
            <person name="Zhang Z.D."/>
            <person name="Chen Z.J."/>
        </authorList>
    </citation>
    <scope>NUCLEOTIDE SEQUENCE [LARGE SCALE GENOMIC DNA]</scope>
    <source>
        <strain evidence="2 3">RS10</strain>
    </source>
</reference>
<dbReference type="PANTHER" id="PTHR42977">
    <property type="entry name" value="HYDROLASE-RELATED"/>
    <property type="match status" value="1"/>
</dbReference>
<feature type="domain" description="AB hydrolase-1" evidence="1">
    <location>
        <begin position="29"/>
        <end position="269"/>
    </location>
</feature>
<protein>
    <submittedName>
        <fullName evidence="2">Alpha/beta hydrolase</fullName>
    </submittedName>
</protein>
<dbReference type="Gene3D" id="3.40.50.1820">
    <property type="entry name" value="alpha/beta hydrolase"/>
    <property type="match status" value="1"/>
</dbReference>
<gene>
    <name evidence="2" type="ORF">DRW42_09690</name>
</gene>
<dbReference type="OrthoDB" id="9799612at2"/>
<dbReference type="InterPro" id="IPR000073">
    <property type="entry name" value="AB_hydrolase_1"/>
</dbReference>
<keyword evidence="2" id="KW-0378">Hydrolase</keyword>
<sequence>MKKQQLSYKSVIVKGVKIFYREAGDKNAPHLILLNGVPNSSSAFDQLMQNLQEDLYMIAPDFPGFGNSGTPKPNEFEYSFENLSKVIELLINQLGMSDVSVYALGYGGPIAFRIAQRQPAIFKKYILQNTNAYEEGLGPAMVAAAPFLTDRNLETEKLVAPLLEREGMEMFFLNGISDEKAVNPDHINTAIYHLSRPGQKEIQLDLLYDYRNNIAEYPKWQNFLKRYQPEMLLVWGKNDVFFPLDAAEAFKKDVPNAELWVYDTSHLALEEYHQDIAEKIKAFMIG</sequence>
<dbReference type="InterPro" id="IPR051340">
    <property type="entry name" value="Haloalkane_dehalogenase"/>
</dbReference>
<dbReference type="EMBL" id="QNQU01000007">
    <property type="protein sequence ID" value="RBQ07864.1"/>
    <property type="molecule type" value="Genomic_DNA"/>
</dbReference>
<dbReference type="SUPFAM" id="SSF53474">
    <property type="entry name" value="alpha/beta-Hydrolases"/>
    <property type="match status" value="1"/>
</dbReference>
<dbReference type="InterPro" id="IPR029058">
    <property type="entry name" value="AB_hydrolase_fold"/>
</dbReference>
<keyword evidence="3" id="KW-1185">Reference proteome</keyword>
<evidence type="ECO:0000259" key="1">
    <source>
        <dbReference type="Pfam" id="PF00561"/>
    </source>
</evidence>
<dbReference type="PRINTS" id="PR00111">
    <property type="entry name" value="ABHYDROLASE"/>
</dbReference>